<dbReference type="Pfam" id="PF00119">
    <property type="entry name" value="ATP-synt_A"/>
    <property type="match status" value="1"/>
</dbReference>
<organism evidence="13">
    <name type="scientific">Gynaikothrips ficorum</name>
    <name type="common">Cuban laurel thrips</name>
    <dbReference type="NCBI Taxonomy" id="59752"/>
    <lineage>
        <taxon>Eukaryota</taxon>
        <taxon>Metazoa</taxon>
        <taxon>Ecdysozoa</taxon>
        <taxon>Arthropoda</taxon>
        <taxon>Hexapoda</taxon>
        <taxon>Insecta</taxon>
        <taxon>Pterygota</taxon>
        <taxon>Neoptera</taxon>
        <taxon>Paraneoptera</taxon>
        <taxon>Thysanoptera</taxon>
        <taxon>Tubulifera</taxon>
        <taxon>Phlaeothripoidea</taxon>
        <taxon>Phlaeothripidae</taxon>
        <taxon>Phlaeothripinae</taxon>
        <taxon>Gynaikothrips</taxon>
    </lineage>
</organism>
<feature type="transmembrane region" description="Helical" evidence="12">
    <location>
        <begin position="187"/>
        <end position="211"/>
    </location>
</feature>
<dbReference type="GeneID" id="63368222"/>
<dbReference type="AlphaFoldDB" id="A0A7M1LBP8"/>
<dbReference type="PANTHER" id="PTHR11410">
    <property type="entry name" value="ATP SYNTHASE SUBUNIT A"/>
    <property type="match status" value="1"/>
</dbReference>
<dbReference type="InterPro" id="IPR000568">
    <property type="entry name" value="ATP_synth_F0_asu"/>
</dbReference>
<keyword evidence="4" id="KW-0138">CF(0)</keyword>
<dbReference type="GO" id="GO:0046933">
    <property type="term" value="F:proton-transporting ATP synthase activity, rotational mechanism"/>
    <property type="evidence" value="ECO:0007669"/>
    <property type="project" value="TreeGrafter"/>
</dbReference>
<feature type="transmembrane region" description="Helical" evidence="12">
    <location>
        <begin position="102"/>
        <end position="120"/>
    </location>
</feature>
<dbReference type="GO" id="GO:0005743">
    <property type="term" value="C:mitochondrial inner membrane"/>
    <property type="evidence" value="ECO:0007669"/>
    <property type="project" value="UniProtKB-SubCell"/>
</dbReference>
<feature type="transmembrane region" description="Helical" evidence="12">
    <location>
        <begin position="65"/>
        <end position="82"/>
    </location>
</feature>
<evidence type="ECO:0000313" key="13">
    <source>
        <dbReference type="EMBL" id="QOQ85867.1"/>
    </source>
</evidence>
<evidence type="ECO:0000256" key="7">
    <source>
        <dbReference type="ARBA" id="ARBA00022989"/>
    </source>
</evidence>
<evidence type="ECO:0000256" key="10">
    <source>
        <dbReference type="ARBA" id="ARBA00023310"/>
    </source>
</evidence>
<sequence length="225" mass="26614">MKMNLFSSFDLYSGSGFFLFNLLMLNLLFFFPLKYWYFNSRYLYIIMKLMIFLNKEYLMLMGKNLFGGTLIFISFFFFIFQFNMFGMLPYSFTMTSQLNMNLFFSMMFFLIFFLMGWMKFTNNMFSHLTPMGSPKILSPILVMIELISMIIRPMTLSIRLTANIVSGHILMEILLGPAENMMFFLKILIYMIMIPIFSLELMVCFVQAFVISSLSTLYLSEPLNH</sequence>
<dbReference type="RefSeq" id="YP_010026619.1">
    <property type="nucleotide sequence ID" value="NC_053761.1"/>
</dbReference>
<evidence type="ECO:0000256" key="9">
    <source>
        <dbReference type="ARBA" id="ARBA00023136"/>
    </source>
</evidence>
<comment type="similarity">
    <text evidence="2">Belongs to the ATPase A chain family.</text>
</comment>
<evidence type="ECO:0000256" key="11">
    <source>
        <dbReference type="RuleBase" id="RU004450"/>
    </source>
</evidence>
<dbReference type="SUPFAM" id="SSF81336">
    <property type="entry name" value="F1F0 ATP synthase subunit A"/>
    <property type="match status" value="1"/>
</dbReference>
<evidence type="ECO:0000256" key="2">
    <source>
        <dbReference type="ARBA" id="ARBA00006810"/>
    </source>
</evidence>
<evidence type="ECO:0000256" key="6">
    <source>
        <dbReference type="ARBA" id="ARBA00022781"/>
    </source>
</evidence>
<dbReference type="InterPro" id="IPR035908">
    <property type="entry name" value="F0_ATP_A_sf"/>
</dbReference>
<keyword evidence="5 12" id="KW-0812">Transmembrane</keyword>
<comment type="subcellular location">
    <subcellularLocation>
        <location evidence="1">Membrane</location>
        <topology evidence="1">Multi-pass membrane protein</topology>
    </subcellularLocation>
    <subcellularLocation>
        <location evidence="11">Mitochondrion inner membrane</location>
        <topology evidence="11">Multi-pass membrane protein</topology>
    </subcellularLocation>
</comment>
<dbReference type="GO" id="GO:0045259">
    <property type="term" value="C:proton-transporting ATP synthase complex"/>
    <property type="evidence" value="ECO:0007669"/>
    <property type="project" value="UniProtKB-KW"/>
</dbReference>
<evidence type="ECO:0000256" key="3">
    <source>
        <dbReference type="ARBA" id="ARBA00022448"/>
    </source>
</evidence>
<reference evidence="13" key="1">
    <citation type="submission" date="2020-08" db="EMBL/GenBank/DDBJ databases">
        <authorList>
            <person name="Xie D."/>
        </authorList>
    </citation>
    <scope>NUCLEOTIDE SEQUENCE</scope>
</reference>
<dbReference type="PROSITE" id="PS00449">
    <property type="entry name" value="ATPASE_A"/>
    <property type="match status" value="1"/>
</dbReference>
<evidence type="ECO:0000256" key="5">
    <source>
        <dbReference type="ARBA" id="ARBA00022692"/>
    </source>
</evidence>
<dbReference type="PRINTS" id="PR00123">
    <property type="entry name" value="ATPASEA"/>
</dbReference>
<evidence type="ECO:0000256" key="12">
    <source>
        <dbReference type="SAM" id="Phobius"/>
    </source>
</evidence>
<keyword evidence="3" id="KW-0813">Transport</keyword>
<keyword evidence="13" id="KW-0496">Mitochondrion</keyword>
<evidence type="ECO:0000256" key="1">
    <source>
        <dbReference type="ARBA" id="ARBA00004141"/>
    </source>
</evidence>
<dbReference type="CTD" id="63368222"/>
<feature type="transmembrane region" description="Helical" evidence="12">
    <location>
        <begin position="12"/>
        <end position="30"/>
    </location>
</feature>
<geneLocation type="mitochondrion" evidence="13"/>
<evidence type="ECO:0000256" key="8">
    <source>
        <dbReference type="ARBA" id="ARBA00023065"/>
    </source>
</evidence>
<dbReference type="Gene3D" id="1.20.120.220">
    <property type="entry name" value="ATP synthase, F0 complex, subunit A"/>
    <property type="match status" value="1"/>
</dbReference>
<proteinExistence type="inferred from homology"/>
<name>A0A7M1LBP8_GYNFI</name>
<dbReference type="NCBIfam" id="TIGR01131">
    <property type="entry name" value="ATP_synt_6_or_A"/>
    <property type="match status" value="1"/>
</dbReference>
<accession>A0A7M1LBP8</accession>
<evidence type="ECO:0000256" key="4">
    <source>
        <dbReference type="ARBA" id="ARBA00022547"/>
    </source>
</evidence>
<keyword evidence="10" id="KW-0066">ATP synthesis</keyword>
<keyword evidence="8" id="KW-0406">Ion transport</keyword>
<protein>
    <recommendedName>
        <fullName evidence="11">ATP synthase subunit a</fullName>
    </recommendedName>
</protein>
<dbReference type="InterPro" id="IPR023011">
    <property type="entry name" value="ATP_synth_F0_asu_AS"/>
</dbReference>
<keyword evidence="6" id="KW-0375">Hydrogen ion transport</keyword>
<dbReference type="EMBL" id="MT892761">
    <property type="protein sequence ID" value="QOQ85867.1"/>
    <property type="molecule type" value="Genomic_DNA"/>
</dbReference>
<dbReference type="CDD" id="cd00310">
    <property type="entry name" value="ATP-synt_Fo_a_6"/>
    <property type="match status" value="1"/>
</dbReference>
<keyword evidence="9 12" id="KW-0472">Membrane</keyword>
<dbReference type="InterPro" id="IPR045083">
    <property type="entry name" value="ATP_synth_F0_asu_bact/mt"/>
</dbReference>
<keyword evidence="7 12" id="KW-1133">Transmembrane helix</keyword>
<dbReference type="PANTHER" id="PTHR11410:SF0">
    <property type="entry name" value="ATP SYNTHASE SUBUNIT A"/>
    <property type="match status" value="1"/>
</dbReference>